<dbReference type="Proteomes" id="UP000266669">
    <property type="component" value="Unassembled WGS sequence"/>
</dbReference>
<protein>
    <submittedName>
        <fullName evidence="1">Uncharacterized protein</fullName>
    </submittedName>
</protein>
<evidence type="ECO:0000313" key="1">
    <source>
        <dbReference type="EMBL" id="RHX83466.1"/>
    </source>
</evidence>
<dbReference type="RefSeq" id="WP_118983709.1">
    <property type="nucleotide sequence ID" value="NZ_QHCS01000008.1"/>
</dbReference>
<reference evidence="2" key="1">
    <citation type="submission" date="2018-05" db="EMBL/GenBank/DDBJ databases">
        <title>Leptospira yasudae sp. nov. and Leptospira stimsonii sp. nov., two pathogenic species of the genus Leptospira isolated from environmental sources.</title>
        <authorList>
            <person name="Casanovas-Massana A."/>
            <person name="Hamond C."/>
            <person name="Santos L.A."/>
            <person name="Hacker K.P."/>
            <person name="Balassiano I."/>
            <person name="Medeiros M.A."/>
            <person name="Reis M.G."/>
            <person name="Ko A.I."/>
            <person name="Wunder E.A."/>
        </authorList>
    </citation>
    <scope>NUCLEOTIDE SEQUENCE [LARGE SCALE GENOMIC DNA]</scope>
    <source>
        <strain evidence="2">AMB6-RJ</strain>
    </source>
</reference>
<evidence type="ECO:0000313" key="2">
    <source>
        <dbReference type="Proteomes" id="UP000266669"/>
    </source>
</evidence>
<gene>
    <name evidence="1" type="ORF">DLM78_20900</name>
</gene>
<comment type="caution">
    <text evidence="1">The sequence shown here is derived from an EMBL/GenBank/DDBJ whole genome shotgun (WGS) entry which is preliminary data.</text>
</comment>
<organism evidence="1 2">
    <name type="scientific">Leptospira stimsonii</name>
    <dbReference type="NCBI Taxonomy" id="2202203"/>
    <lineage>
        <taxon>Bacteria</taxon>
        <taxon>Pseudomonadati</taxon>
        <taxon>Spirochaetota</taxon>
        <taxon>Spirochaetia</taxon>
        <taxon>Leptospirales</taxon>
        <taxon>Leptospiraceae</taxon>
        <taxon>Leptospira</taxon>
    </lineage>
</organism>
<sequence length="237" mass="26622">MVLKFAIWITAILISFSIPISAEGLQHSSFRSGILLLKDGPGVQGEVSDLSDSYFIRNSKIGKKISKNQVLDFVSEEYIRRIQNSSAIESAWESLIYFHASSETQWKGFPRDPNSGNGQWEDSYTRWIKAALLVFTAAAYADVVQQNNALKNSYSGFNGHEKSAFQNANTRYQTLAGITLGYFAFTTIKAYVRFGRNDHYQDLRIPGREIKSLSDWADSRASLSGISSFQFGITHNF</sequence>
<dbReference type="EMBL" id="QHCS01000008">
    <property type="protein sequence ID" value="RHX83466.1"/>
    <property type="molecule type" value="Genomic_DNA"/>
</dbReference>
<proteinExistence type="predicted"/>
<name>A0A8B3CJJ8_9LEPT</name>
<accession>A0A8B3CJJ8</accession>
<dbReference type="AlphaFoldDB" id="A0A8B3CJJ8"/>